<feature type="region of interest" description="Disordered" evidence="7">
    <location>
        <begin position="926"/>
        <end position="945"/>
    </location>
</feature>
<evidence type="ECO:0000256" key="7">
    <source>
        <dbReference type="SAM" id="MobiDB-lite"/>
    </source>
</evidence>
<feature type="region of interest" description="Disordered" evidence="7">
    <location>
        <begin position="72"/>
        <end position="102"/>
    </location>
</feature>
<dbReference type="EMBL" id="MIGC01000072">
    <property type="protein sequence ID" value="PHJ25976.1"/>
    <property type="molecule type" value="Genomic_DNA"/>
</dbReference>
<comment type="caution">
    <text evidence="9">The sequence shown here is derived from an EMBL/GenBank/DDBJ whole genome shotgun (WGS) entry which is preliminary data.</text>
</comment>
<dbReference type="GO" id="GO:0005634">
    <property type="term" value="C:nucleus"/>
    <property type="evidence" value="ECO:0007669"/>
    <property type="project" value="UniProtKB-SubCell"/>
</dbReference>
<dbReference type="RefSeq" id="XP_067927622.1">
    <property type="nucleotide sequence ID" value="XM_068060389.1"/>
</dbReference>
<organism evidence="9 10">
    <name type="scientific">Cystoisospora suis</name>
    <dbReference type="NCBI Taxonomy" id="483139"/>
    <lineage>
        <taxon>Eukaryota</taxon>
        <taxon>Sar</taxon>
        <taxon>Alveolata</taxon>
        <taxon>Apicomplexa</taxon>
        <taxon>Conoidasida</taxon>
        <taxon>Coccidia</taxon>
        <taxon>Eucoccidiorida</taxon>
        <taxon>Eimeriorina</taxon>
        <taxon>Sarcocystidae</taxon>
        <taxon>Cystoisospora</taxon>
    </lineage>
</organism>
<evidence type="ECO:0000259" key="8">
    <source>
        <dbReference type="Pfam" id="PF00847"/>
    </source>
</evidence>
<evidence type="ECO:0000256" key="6">
    <source>
        <dbReference type="SAM" id="Coils"/>
    </source>
</evidence>
<gene>
    <name evidence="9" type="ORF">CSUI_000155</name>
</gene>
<dbReference type="Pfam" id="PF00847">
    <property type="entry name" value="AP2"/>
    <property type="match status" value="1"/>
</dbReference>
<dbReference type="GO" id="GO:0003677">
    <property type="term" value="F:DNA binding"/>
    <property type="evidence" value="ECO:0007669"/>
    <property type="project" value="UniProtKB-KW"/>
</dbReference>
<dbReference type="InterPro" id="IPR001471">
    <property type="entry name" value="AP2/ERF_dom"/>
</dbReference>
<name>A0A2C6LIC9_9APIC</name>
<dbReference type="GO" id="GO:0003700">
    <property type="term" value="F:DNA-binding transcription factor activity"/>
    <property type="evidence" value="ECO:0007669"/>
    <property type="project" value="InterPro"/>
</dbReference>
<evidence type="ECO:0000256" key="3">
    <source>
        <dbReference type="ARBA" id="ARBA00023125"/>
    </source>
</evidence>
<accession>A0A2C6LIC9</accession>
<dbReference type="AlphaFoldDB" id="A0A2C6LIC9"/>
<evidence type="ECO:0000313" key="10">
    <source>
        <dbReference type="Proteomes" id="UP000221165"/>
    </source>
</evidence>
<evidence type="ECO:0000256" key="2">
    <source>
        <dbReference type="ARBA" id="ARBA00023015"/>
    </source>
</evidence>
<keyword evidence="3" id="KW-0238">DNA-binding</keyword>
<sequence>MARLHIVWEVRMPEPDHSYSQSGDMGELPCRTTSSGALQDIDKTGFTLLPARRTASMEDTDRQAEGAVSLRLGLHSPGDDSQPNQRSRRPDMGSTETVDPGCCRTASGLSPLSIMLTGAPGGTVCGGSASPARVEKGLCPFSGNELVDCAPWTGSAQGSEGKRPDSKLALPACGGPCSGCSESCTTTSDSHSESGRESEAVGGATGGVPSLQEKRSPLTCFPKLPSLSTGTHFHGGEKGDGDKSLPEVKCCEPLVTVDSSAFQSPPSEGFVLPRSQGLGGPDAIYSRTLDVACSLIAEARELLRSIMSVQRGIVKAQNHLMSLLNSTVVGSDSSGCPFLQVPMPSTGLPKQTGCHTVEHFDEQDKTDMKVLLSDSGSEPLPTAVSRGQLLISETSTSRIPFHGSSSTVQRGAADTSGERTELDGGSEMLPVLSHSLGSHNKELSTSLFEESRTGQGLAPSISIARGVTDSRDGAPPQTFTDDFRDSRTPAAKEGPGANSFGAAVPSTELPPGVRDNIQNTFTRCQIQRGARRHTMACSSPTQSVEGVKLTGSPAQVACAKSAPGRPLQDEHFPDTSGGRTKRKLLNTEEAALRSDTGERHPDLQELAGHSVESPNNVTPLQQGLARSTGPKKLRPAWPREDAPMPGVRFAKDRNSWVAFWCENGKQNYKSFSNKKFGCERARLMAISARHAFDQRTARQQLRQYEQRLNERQQKHNGKQGQNLSGAPSLCLEKAFLGNTTAIAQAAADIPEAVLSGALVAAALSNSTQGAGSAKRDVSAKNSPSEQPCSSSLGSSAPHNKAPVEILERAALGLSLMELQKLAESLSIPQLYNAPINSLAASPPARSSPEPTGGAMAALSRVLRAGTNDCPATAANGEALKENRKQSVLHACLADGYGETLRGSGSSRDATGGIHGPAQISCDWDSRAAAEDHSVGNSTSCVSGNE</sequence>
<feature type="region of interest" description="Disordered" evidence="7">
    <location>
        <begin position="464"/>
        <end position="514"/>
    </location>
</feature>
<keyword evidence="6" id="KW-0175">Coiled coil</keyword>
<feature type="region of interest" description="Disordered" evidence="7">
    <location>
        <begin position="559"/>
        <end position="580"/>
    </location>
</feature>
<dbReference type="Proteomes" id="UP000221165">
    <property type="component" value="Unassembled WGS sequence"/>
</dbReference>
<keyword evidence="10" id="KW-1185">Reference proteome</keyword>
<evidence type="ECO:0000256" key="4">
    <source>
        <dbReference type="ARBA" id="ARBA00023163"/>
    </source>
</evidence>
<feature type="compositionally biased region" description="Polar residues" evidence="7">
    <location>
        <begin position="395"/>
        <end position="409"/>
    </location>
</feature>
<feature type="compositionally biased region" description="Basic and acidic residues" evidence="7">
    <location>
        <begin position="190"/>
        <end position="199"/>
    </location>
</feature>
<dbReference type="Gene3D" id="1.20.5.2050">
    <property type="match status" value="1"/>
</dbReference>
<keyword evidence="5" id="KW-0539">Nucleus</keyword>
<feature type="region of interest" description="Disordered" evidence="7">
    <location>
        <begin position="188"/>
        <end position="215"/>
    </location>
</feature>
<protein>
    <submittedName>
        <fullName evidence="9">Ap2 domain transcription factor ap2ix-1</fullName>
    </submittedName>
</protein>
<feature type="compositionally biased region" description="Polar residues" evidence="7">
    <location>
        <begin position="779"/>
        <end position="797"/>
    </location>
</feature>
<comment type="subcellular location">
    <subcellularLocation>
        <location evidence="1">Nucleus</location>
    </subcellularLocation>
</comment>
<proteinExistence type="predicted"/>
<evidence type="ECO:0000256" key="1">
    <source>
        <dbReference type="ARBA" id="ARBA00004123"/>
    </source>
</evidence>
<evidence type="ECO:0000256" key="5">
    <source>
        <dbReference type="ARBA" id="ARBA00023242"/>
    </source>
</evidence>
<evidence type="ECO:0000313" key="9">
    <source>
        <dbReference type="EMBL" id="PHJ25976.1"/>
    </source>
</evidence>
<feature type="compositionally biased region" description="Polar residues" evidence="7">
    <location>
        <begin position="612"/>
        <end position="625"/>
    </location>
</feature>
<keyword evidence="2" id="KW-0805">Transcription regulation</keyword>
<feature type="region of interest" description="Disordered" evidence="7">
    <location>
        <begin position="395"/>
        <end position="432"/>
    </location>
</feature>
<feature type="coiled-coil region" evidence="6">
    <location>
        <begin position="694"/>
        <end position="721"/>
    </location>
</feature>
<feature type="region of interest" description="Disordered" evidence="7">
    <location>
        <begin position="15"/>
        <end position="37"/>
    </location>
</feature>
<dbReference type="OrthoDB" id="331389at2759"/>
<reference evidence="9 10" key="1">
    <citation type="journal article" date="2017" name="Int. J. Parasitol.">
        <title>The genome of the protozoan parasite Cystoisospora suis and a reverse vaccinology approach to identify vaccine candidates.</title>
        <authorList>
            <person name="Palmieri N."/>
            <person name="Shrestha A."/>
            <person name="Ruttkowski B."/>
            <person name="Beck T."/>
            <person name="Vogl C."/>
            <person name="Tomley F."/>
            <person name="Blake D.P."/>
            <person name="Joachim A."/>
        </authorList>
    </citation>
    <scope>NUCLEOTIDE SEQUENCE [LARGE SCALE GENOMIC DNA]</scope>
    <source>
        <strain evidence="9 10">Wien I</strain>
    </source>
</reference>
<dbReference type="GeneID" id="94423600"/>
<dbReference type="VEuPathDB" id="ToxoDB:CSUI_000155"/>
<feature type="domain" description="AP2/ERF" evidence="8">
    <location>
        <begin position="645"/>
        <end position="693"/>
    </location>
</feature>
<feature type="region of interest" description="Disordered" evidence="7">
    <location>
        <begin position="769"/>
        <end position="799"/>
    </location>
</feature>
<feature type="region of interest" description="Disordered" evidence="7">
    <location>
        <begin position="609"/>
        <end position="646"/>
    </location>
</feature>
<keyword evidence="4" id="KW-0804">Transcription</keyword>
<feature type="compositionally biased region" description="Polar residues" evidence="7">
    <location>
        <begin position="934"/>
        <end position="945"/>
    </location>
</feature>